<keyword evidence="3 6" id="KW-0931">ER-Golgi transport</keyword>
<dbReference type="EMBL" id="HBGS01003023">
    <property type="protein sequence ID" value="CAD9372480.1"/>
    <property type="molecule type" value="Transcribed_RNA"/>
</dbReference>
<comment type="subunit">
    <text evidence="6">Part of the multisubunit transport protein particle (TRAPP) complex.</text>
</comment>
<proteinExistence type="inferred from homology"/>
<reference evidence="7" key="1">
    <citation type="submission" date="2021-01" db="EMBL/GenBank/DDBJ databases">
        <authorList>
            <person name="Corre E."/>
            <person name="Pelletier E."/>
            <person name="Niang G."/>
            <person name="Scheremetjew M."/>
            <person name="Finn R."/>
            <person name="Kale V."/>
            <person name="Holt S."/>
            <person name="Cochrane G."/>
            <person name="Meng A."/>
            <person name="Brown T."/>
            <person name="Cohen L."/>
        </authorList>
    </citation>
    <scope>NUCLEOTIDE SEQUENCE</scope>
    <source>
        <strain evidence="7">CCMP1381</strain>
    </source>
</reference>
<dbReference type="CDD" id="cd14855">
    <property type="entry name" value="TRAPPC1_MUM2"/>
    <property type="match status" value="1"/>
</dbReference>
<dbReference type="Pfam" id="PF04099">
    <property type="entry name" value="Sybindin"/>
    <property type="match status" value="1"/>
</dbReference>
<evidence type="ECO:0000256" key="5">
    <source>
        <dbReference type="ARBA" id="ARBA00038167"/>
    </source>
</evidence>
<dbReference type="PANTHER" id="PTHR23249:SF16">
    <property type="entry name" value="TRAFFICKING PROTEIN PARTICLE COMPLEX SUBUNIT 1"/>
    <property type="match status" value="1"/>
</dbReference>
<dbReference type="GO" id="GO:0005794">
    <property type="term" value="C:Golgi apparatus"/>
    <property type="evidence" value="ECO:0007669"/>
    <property type="project" value="UniProtKB-SubCell"/>
</dbReference>
<evidence type="ECO:0000256" key="3">
    <source>
        <dbReference type="ARBA" id="ARBA00022892"/>
    </source>
</evidence>
<sequence length="144" mass="16869">MIYNFYIFDRRGTCLYYREWNRPYSSFSDYDAAEERKLVFGMLFSIKELVSRMSSRPGTEGLHCLKTNNFTLHHLETASGLRFVLNTDGDTGDLRPSLRHIFSSIFVEYVIKNPLYDRLSTEPIDSPLFSRHLGVYLESLSCFR</sequence>
<protein>
    <recommendedName>
        <fullName evidence="6">Trafficking protein particle complex subunit</fullName>
    </recommendedName>
</protein>
<keyword evidence="1 6" id="KW-0813">Transport</keyword>
<keyword evidence="4 6" id="KW-0333">Golgi apparatus</keyword>
<dbReference type="SMART" id="SM01399">
    <property type="entry name" value="Sybindin"/>
    <property type="match status" value="1"/>
</dbReference>
<comment type="similarity">
    <text evidence="5">Belongs to the TRAPP small subunits family. BET5 subfamily.</text>
</comment>
<comment type="subcellular location">
    <subcellularLocation>
        <location evidence="6">Endoplasmic reticulum</location>
    </subcellularLocation>
    <subcellularLocation>
        <location evidence="6">Golgi apparatus</location>
        <location evidence="6">cis-Golgi network</location>
    </subcellularLocation>
</comment>
<dbReference type="GO" id="GO:0005783">
    <property type="term" value="C:endoplasmic reticulum"/>
    <property type="evidence" value="ECO:0007669"/>
    <property type="project" value="UniProtKB-SubCell"/>
</dbReference>
<gene>
    <name evidence="7" type="ORF">DSPE1174_LOCUS1570</name>
</gene>
<evidence type="ECO:0000256" key="2">
    <source>
        <dbReference type="ARBA" id="ARBA00022824"/>
    </source>
</evidence>
<dbReference type="AlphaFoldDB" id="A0A7S2AMS8"/>
<dbReference type="InterPro" id="IPR011012">
    <property type="entry name" value="Longin-like_dom_sf"/>
</dbReference>
<name>A0A7S2AMS8_9STRA</name>
<organism evidence="7">
    <name type="scientific">Octactis speculum</name>
    <dbReference type="NCBI Taxonomy" id="3111310"/>
    <lineage>
        <taxon>Eukaryota</taxon>
        <taxon>Sar</taxon>
        <taxon>Stramenopiles</taxon>
        <taxon>Ochrophyta</taxon>
        <taxon>Dictyochophyceae</taxon>
        <taxon>Dictyochales</taxon>
        <taxon>Dictyochaceae</taxon>
        <taxon>Octactis</taxon>
    </lineage>
</organism>
<evidence type="ECO:0000256" key="4">
    <source>
        <dbReference type="ARBA" id="ARBA00023034"/>
    </source>
</evidence>
<dbReference type="GO" id="GO:0030008">
    <property type="term" value="C:TRAPP complex"/>
    <property type="evidence" value="ECO:0007669"/>
    <property type="project" value="UniProtKB-UniRule"/>
</dbReference>
<keyword evidence="2 6" id="KW-0256">Endoplasmic reticulum</keyword>
<dbReference type="Gene3D" id="3.30.450.70">
    <property type="match status" value="1"/>
</dbReference>
<evidence type="ECO:0000313" key="7">
    <source>
        <dbReference type="EMBL" id="CAD9372480.1"/>
    </source>
</evidence>
<dbReference type="SUPFAM" id="SSF64356">
    <property type="entry name" value="SNARE-like"/>
    <property type="match status" value="1"/>
</dbReference>
<evidence type="ECO:0000256" key="1">
    <source>
        <dbReference type="ARBA" id="ARBA00022448"/>
    </source>
</evidence>
<dbReference type="GO" id="GO:0006888">
    <property type="term" value="P:endoplasmic reticulum to Golgi vesicle-mediated transport"/>
    <property type="evidence" value="ECO:0007669"/>
    <property type="project" value="UniProtKB-UniRule"/>
</dbReference>
<evidence type="ECO:0000256" key="6">
    <source>
        <dbReference type="RuleBase" id="RU366065"/>
    </source>
</evidence>
<dbReference type="PANTHER" id="PTHR23249">
    <property type="entry name" value="TRAFFICKING PROTEIN PARTICLE COMPLEX SUBUNIT"/>
    <property type="match status" value="1"/>
</dbReference>
<dbReference type="InterPro" id="IPR007233">
    <property type="entry name" value="TRAPPC"/>
</dbReference>
<accession>A0A7S2AMS8</accession>